<comment type="caution">
    <text evidence="1">The sequence shown here is derived from an EMBL/GenBank/DDBJ whole genome shotgun (WGS) entry which is preliminary data.</text>
</comment>
<reference evidence="1" key="1">
    <citation type="journal article" date="2015" name="Nature">
        <title>Complex archaea that bridge the gap between prokaryotes and eukaryotes.</title>
        <authorList>
            <person name="Spang A."/>
            <person name="Saw J.H."/>
            <person name="Jorgensen S.L."/>
            <person name="Zaremba-Niedzwiedzka K."/>
            <person name="Martijn J."/>
            <person name="Lind A.E."/>
            <person name="van Eijk R."/>
            <person name="Schleper C."/>
            <person name="Guy L."/>
            <person name="Ettema T.J."/>
        </authorList>
    </citation>
    <scope>NUCLEOTIDE SEQUENCE</scope>
</reference>
<dbReference type="AlphaFoldDB" id="A0A0F8X8F0"/>
<dbReference type="NCBIfam" id="TIGR03803">
    <property type="entry name" value="Gloeo_Verruco"/>
    <property type="match status" value="3"/>
</dbReference>
<organism evidence="1">
    <name type="scientific">marine sediment metagenome</name>
    <dbReference type="NCBI Taxonomy" id="412755"/>
    <lineage>
        <taxon>unclassified sequences</taxon>
        <taxon>metagenomes</taxon>
        <taxon>ecological metagenomes</taxon>
    </lineage>
</organism>
<sequence>MKSTVRLSVSIFVFNLVLAVLPLYTQPVIGEYNIHDFDSIGGSSPAGSMVMLDSDLFGATENGGANDCGIIFRIKKDGSGFAKLFDFIDSTGCEPQYGLISGNGWLFGTTSSGGLDSAGTVFKIRLDGNDFTLLNAFNDSNGRHPLNLVLSGDYLYGATKSGGSSDFGVIYKMKTDNEPSYAAANSLADTLKKQITDGTVDADDPLTDPTIIGFLTALSLYQPGMTNAQAEA</sequence>
<dbReference type="SUPFAM" id="SSF63825">
    <property type="entry name" value="YWTD domain"/>
    <property type="match status" value="1"/>
</dbReference>
<gene>
    <name evidence="1" type="ORF">LCGC14_2974750</name>
</gene>
<accession>A0A0F8X8F0</accession>
<dbReference type="EMBL" id="LAZR01060585">
    <property type="protein sequence ID" value="KKK65377.1"/>
    <property type="molecule type" value="Genomic_DNA"/>
</dbReference>
<dbReference type="InterPro" id="IPR022519">
    <property type="entry name" value="Gloeo/Verruco_rpt"/>
</dbReference>
<proteinExistence type="predicted"/>
<feature type="non-terminal residue" evidence="1">
    <location>
        <position position="232"/>
    </location>
</feature>
<protein>
    <submittedName>
        <fullName evidence="1">Uncharacterized protein</fullName>
    </submittedName>
</protein>
<name>A0A0F8X8F0_9ZZZZ</name>
<evidence type="ECO:0000313" key="1">
    <source>
        <dbReference type="EMBL" id="KKK65377.1"/>
    </source>
</evidence>